<dbReference type="SUPFAM" id="SSF51735">
    <property type="entry name" value="NAD(P)-binding Rossmann-fold domains"/>
    <property type="match status" value="1"/>
</dbReference>
<dbReference type="RefSeq" id="WP_006503763.1">
    <property type="nucleotide sequence ID" value="NZ_BAGZ01000018.1"/>
</dbReference>
<evidence type="ECO:0000313" key="3">
    <source>
        <dbReference type="EMBL" id="GAB79006.1"/>
    </source>
</evidence>
<dbReference type="EMBL" id="BAGZ01000018">
    <property type="protein sequence ID" value="GAB79006.1"/>
    <property type="molecule type" value="Genomic_DNA"/>
</dbReference>
<evidence type="ECO:0000256" key="2">
    <source>
        <dbReference type="ARBA" id="ARBA00023002"/>
    </source>
</evidence>
<name>K6UNI8_9MICO</name>
<dbReference type="PANTHER" id="PTHR44169:SF6">
    <property type="entry name" value="NADPH-DEPENDENT 1-ACYLDIHYDROXYACETONE PHOSPHATE REDUCTASE"/>
    <property type="match status" value="1"/>
</dbReference>
<gene>
    <name evidence="3" type="ORF">AUCHE_18_00070</name>
</gene>
<accession>K6UNI8</accession>
<dbReference type="Gene3D" id="3.40.50.720">
    <property type="entry name" value="NAD(P)-binding Rossmann-like Domain"/>
    <property type="match status" value="1"/>
</dbReference>
<dbReference type="InterPro" id="IPR002347">
    <property type="entry name" value="SDR_fam"/>
</dbReference>
<dbReference type="PANTHER" id="PTHR44169">
    <property type="entry name" value="NADPH-DEPENDENT 1-ACYLDIHYDROXYACETONE PHOSPHATE REDUCTASE"/>
    <property type="match status" value="1"/>
</dbReference>
<proteinExistence type="inferred from homology"/>
<dbReference type="eggNOG" id="COG1028">
    <property type="taxonomic scope" value="Bacteria"/>
</dbReference>
<reference evidence="3 4" key="1">
    <citation type="submission" date="2012-08" db="EMBL/GenBank/DDBJ databases">
        <title>Whole genome shotgun sequence of Austwickia chelonae NBRC 105200.</title>
        <authorList>
            <person name="Yoshida I."/>
            <person name="Hosoyama A."/>
            <person name="Tsuchikane K."/>
            <person name="Katsumata H."/>
            <person name="Ando Y."/>
            <person name="Ohji S."/>
            <person name="Hamada M."/>
            <person name="Tamura T."/>
            <person name="Yamazoe A."/>
            <person name="Yamazaki S."/>
            <person name="Fujita N."/>
        </authorList>
    </citation>
    <scope>NUCLEOTIDE SEQUENCE [LARGE SCALE GENOMIC DNA]</scope>
    <source>
        <strain evidence="3 4">NBRC 105200</strain>
    </source>
</reference>
<dbReference type="AlphaFoldDB" id="K6UNI8"/>
<dbReference type="OrthoDB" id="9792003at2"/>
<dbReference type="InterPro" id="IPR036291">
    <property type="entry name" value="NAD(P)-bd_dom_sf"/>
</dbReference>
<dbReference type="Proteomes" id="UP000008495">
    <property type="component" value="Unassembled WGS sequence"/>
</dbReference>
<organism evidence="3 4">
    <name type="scientific">Austwickia chelonae NBRC 105200</name>
    <dbReference type="NCBI Taxonomy" id="1184607"/>
    <lineage>
        <taxon>Bacteria</taxon>
        <taxon>Bacillati</taxon>
        <taxon>Actinomycetota</taxon>
        <taxon>Actinomycetes</taxon>
        <taxon>Micrococcales</taxon>
        <taxon>Dermatophilaceae</taxon>
        <taxon>Austwickia</taxon>
    </lineage>
</organism>
<keyword evidence="2" id="KW-0560">Oxidoreductase</keyword>
<dbReference type="PRINTS" id="PR00081">
    <property type="entry name" value="GDHRDH"/>
</dbReference>
<dbReference type="Pfam" id="PF00106">
    <property type="entry name" value="adh_short"/>
    <property type="match status" value="1"/>
</dbReference>
<comment type="caution">
    <text evidence="3">The sequence shown here is derived from an EMBL/GenBank/DDBJ whole genome shotgun (WGS) entry which is preliminary data.</text>
</comment>
<dbReference type="STRING" id="100225.SAMN05421595_2868"/>
<comment type="similarity">
    <text evidence="1">Belongs to the short-chain dehydrogenases/reductases (SDR) family.</text>
</comment>
<evidence type="ECO:0000256" key="1">
    <source>
        <dbReference type="ARBA" id="ARBA00006484"/>
    </source>
</evidence>
<evidence type="ECO:0000313" key="4">
    <source>
        <dbReference type="Proteomes" id="UP000008495"/>
    </source>
</evidence>
<keyword evidence="4" id="KW-1185">Reference proteome</keyword>
<protein>
    <submittedName>
        <fullName evidence="3">Putative oxidoreductase</fullName>
    </submittedName>
</protein>
<dbReference type="GO" id="GO:0016491">
    <property type="term" value="F:oxidoreductase activity"/>
    <property type="evidence" value="ECO:0007669"/>
    <property type="project" value="UniProtKB-KW"/>
</dbReference>
<sequence length="281" mass="30702">MEDPPENRTRSILITGAARGLGAAAAERFLAGGWRVAAADLTAPDLGNRTTADILTLDMDVTQDDSVTQALHRIEEWTPHGLDAVTTFAGVTGIGPLMDTPTQNIHRILDVNVLGTHRTIQASWQLVRRAGGRIILIGSETGRQHAMPMNGAYAMSKHAIEAYADALRRELMFVGIDVTLMQPGPFRTEMTSRITATFDAVPDDSPFKPLARAARARVAEEDAKASDPSVLAEAVFHAATARRARTRYPVRLDRGRELLDRLPTTLVDRILRRSLTRIPVA</sequence>